<dbReference type="CDD" id="cd18808">
    <property type="entry name" value="SF1_C_Upf1"/>
    <property type="match status" value="1"/>
</dbReference>
<dbReference type="InterPro" id="IPR041679">
    <property type="entry name" value="DNA2/NAM7-like_C"/>
</dbReference>
<gene>
    <name evidence="25" type="ORF">LWI29_008926</name>
</gene>
<keyword evidence="11" id="KW-0408">Iron</keyword>
<keyword evidence="3" id="KW-0540">Nuclease</keyword>
<dbReference type="Pfam" id="PF13086">
    <property type="entry name" value="AAA_11"/>
    <property type="match status" value="2"/>
</dbReference>
<dbReference type="InterPro" id="IPR012341">
    <property type="entry name" value="6hp_glycosidase-like_sf"/>
</dbReference>
<evidence type="ECO:0000259" key="23">
    <source>
        <dbReference type="Pfam" id="PF13086"/>
    </source>
</evidence>
<evidence type="ECO:0000256" key="13">
    <source>
        <dbReference type="ARBA" id="ARBA00023125"/>
    </source>
</evidence>
<dbReference type="GO" id="GO:0051536">
    <property type="term" value="F:iron-sulfur cluster binding"/>
    <property type="evidence" value="ECO:0007669"/>
    <property type="project" value="UniProtKB-KW"/>
</dbReference>
<comment type="caution">
    <text evidence="25">The sequence shown here is derived from an EMBL/GenBank/DDBJ whole genome shotgun (WGS) entry which is preliminary data.</text>
</comment>
<feature type="region of interest" description="Disordered" evidence="20">
    <location>
        <begin position="1"/>
        <end position="114"/>
    </location>
</feature>
<dbReference type="SUPFAM" id="SSF48208">
    <property type="entry name" value="Six-hairpin glycosidases"/>
    <property type="match status" value="1"/>
</dbReference>
<name>A0AA39RVP5_ACESA</name>
<dbReference type="Pfam" id="PF08696">
    <property type="entry name" value="Dna2"/>
    <property type="match status" value="1"/>
</dbReference>
<evidence type="ECO:0000256" key="18">
    <source>
        <dbReference type="PROSITE-ProRule" id="PRU10059"/>
    </source>
</evidence>
<dbReference type="Gene3D" id="1.50.10.10">
    <property type="match status" value="1"/>
</dbReference>
<dbReference type="PROSITE" id="PS00592">
    <property type="entry name" value="GH9_2"/>
    <property type="match status" value="1"/>
</dbReference>
<dbReference type="GO" id="GO:0005524">
    <property type="term" value="F:ATP binding"/>
    <property type="evidence" value="ECO:0007669"/>
    <property type="project" value="UniProtKB-KW"/>
</dbReference>
<evidence type="ECO:0000256" key="8">
    <source>
        <dbReference type="ARBA" id="ARBA00022806"/>
    </source>
</evidence>
<evidence type="ECO:0000313" key="25">
    <source>
        <dbReference type="EMBL" id="KAK0581018.1"/>
    </source>
</evidence>
<feature type="active site" evidence="18">
    <location>
        <position position="1701"/>
    </location>
</feature>
<protein>
    <recommendedName>
        <fullName evidence="19">Endoglucanase</fullName>
        <ecNumber evidence="19">3.2.1.4</ecNumber>
    </recommendedName>
</protein>
<evidence type="ECO:0000256" key="14">
    <source>
        <dbReference type="ARBA" id="ARBA00023204"/>
    </source>
</evidence>
<evidence type="ECO:0000256" key="19">
    <source>
        <dbReference type="RuleBase" id="RU361166"/>
    </source>
</evidence>
<dbReference type="Pfam" id="PF00759">
    <property type="entry name" value="Glyco_hydro_9"/>
    <property type="match status" value="1"/>
</dbReference>
<feature type="domain" description="DNA replication factor Dna2 N-terminal" evidence="22">
    <location>
        <begin position="323"/>
        <end position="525"/>
    </location>
</feature>
<sequence length="1779" mass="195911">MPPRKKTSSSSKKPQPQPSQSHPTKFGIQHFFDRHSQRPKVAAVLTPQNPKSDLQNPPTPTSTSSKNPKNASDSAATAARFPQNSAFENTPPENLIPIDDEDDDNKNPIQVSPEISKSSPLKRFKFSPGMSIQASPDTACKVDKWLSSPAPNATDRSLVRANWVGLKRVNPFQDADIPGIASNVNNAISSQQSPFRTPPSLSYCHDKPFDSVACSGASDQLGMRQHKKALLELLDQVEDAISVEDPVSSDMESHSFKSQDKNGDKMLVKSDPAVKRVAIGPPLKVNRTSSNNRFLVLEVTEKRRPGDPVGAQSPYKVLWLLNEQSGEERAVYLWEEWFYSVIAPGDTVNVVGEFDDQGKCNVDHDNNLLVVHPDILVSGTRVAGSFNCPRRAVLDERLKGSEQSTVALIGTLLHQIFQAGLIKEVPTVNFLEDCARIVLQKNIESLYACGVNENDILKTLIEAIPKLLNWITQFKDSQDSEGATVDFGSDNGIKNVKISEVIDIEEMAWAPKYGLKGMIDASIRVKIESNRNERNEKIVPLEFKTGKAPNGQASTQIILTLVFCTISSQIRLRSDVVGLIMRRNELANDILKASTMQHLPPMLRNPSMCRGCRHLDVCTIYHKAHGGNTESSGLGDVFDSHVHHLTTAHYVFLRHWDRLIDLETKETQLLKNEIWRSRGLSGDQSTSCLSSIVLDTSNELLHQKSDKDNRFVYSFVRQDIPSPNSIGSNGESLNAVSFPANDLVCTLRSGDYVILSTDSGHLAVANGFITDISRSHVSVSFSKRLQLPGSNASSEAHDLFQEVWRINKDEIMSSFSIMRFNLVQLFLQSAQSSQLRKIIVDLEAPRFDSGCIFSQDPAISYIWSEKNLNDDQRRAILKILTAKDYALILGMPGTGKTSTMVHAVKALLMRGATILLTSYTNSAVDNLLIKLKAQSIDFVRIGRHGAVHNEIQGHCLSEMKLNSVEEIKERIDQAKVVAVTCLGITNPLLANKIFDVCIMDEAGQTTLPVSLGPLMFASMFVLVGDHYQLPPLVQSTEARENGMEISLFRRLSEAHPQSISALQSQYRMCRGIMELSNALIYGDRLRCGSSDIANAKIEVSNMKSQSWWLKEAKDQKTVNNPIEAQIVTKITEELVNNGIEGEDIGIITPYNSQVNLIRHALSVSSVEIHTIDKYQGRDKDCIVVSFVKSSENPKNCTSSLLGDWHRINVALTRAKALDKCQLGDLVRAKEKKLDSPVVENGENWSVGQRQLFCLGRTLLKKSSILVLDEATASVDSATDSVIQKIISQEFKDRTVVTIAHRVHTVIDSDLVLVLSDVVSVDYGTALTKSLLYYEAQRSGNLPRNQRVQWRANSGLKDGSDARVDLVGGYYDAGDNVKFGFPMAFTITMLSWSTVEFRSQLEAKKELSNALDAIKWGTDYFIKAHPQPDVLYGEVGDGDSDHSCWQRPEDMTTPRTTFKIDDQNPGSDLAAETAAALAAASVAFRPSDAKYADELVVHAKQLFDFARNHAGIYQNSIPVAGKFYSSSGYEDELLWAAAWLERATNDKTYLDYLSGAGDSGGARSSFSWDDKYLGAQVLASKLVLEGKSEGSGIWGQYKSQAEQFICSCIQKGNNNFKKTAGGLLWFLPWNNLQYSATASLVSAVYSKYLTDAKASLQCPGGAVQPSDLISLARSQADYVLGQNPKGMSYMVGFGSNYPTQAHHRGASIVSIKEDPNEVTCQGGMETWFKKDAPNPNVLDGAIVGGPDQNDGYGDSRSNFQQAEPATVTIAPFVGVFASLA</sequence>
<dbReference type="Gene3D" id="3.40.50.300">
    <property type="entry name" value="P-loop containing nucleotide triphosphate hydrolases"/>
    <property type="match status" value="2"/>
</dbReference>
<dbReference type="InterPro" id="IPR041677">
    <property type="entry name" value="DNA2/NAM7_AAA_11"/>
</dbReference>
<evidence type="ECO:0000256" key="16">
    <source>
        <dbReference type="ARBA" id="ARBA00023295"/>
    </source>
</evidence>
<evidence type="ECO:0000256" key="3">
    <source>
        <dbReference type="ARBA" id="ARBA00022722"/>
    </source>
</evidence>
<dbReference type="SUPFAM" id="SSF52540">
    <property type="entry name" value="P-loop containing nucleoside triphosphate hydrolases"/>
    <property type="match status" value="2"/>
</dbReference>
<accession>A0AA39RVP5</accession>
<feature type="domain" description="DNA2/NAM7 helicase-like C-terminal" evidence="24">
    <location>
        <begin position="1043"/>
        <end position="1216"/>
    </location>
</feature>
<keyword evidence="17 18" id="KW-0624">Polysaccharide degradation</keyword>
<evidence type="ECO:0000259" key="22">
    <source>
        <dbReference type="Pfam" id="PF08696"/>
    </source>
</evidence>
<reference evidence="25" key="2">
    <citation type="submission" date="2023-06" db="EMBL/GenBank/DDBJ databases">
        <authorList>
            <person name="Swenson N.G."/>
            <person name="Wegrzyn J.L."/>
            <person name="Mcevoy S.L."/>
        </authorList>
    </citation>
    <scope>NUCLEOTIDE SEQUENCE</scope>
    <source>
        <strain evidence="25">NS2018</strain>
        <tissue evidence="25">Leaf</tissue>
    </source>
</reference>
<dbReference type="InterPro" id="IPR018221">
    <property type="entry name" value="Glyco_hydro_9_His_AS"/>
</dbReference>
<evidence type="ECO:0000259" key="24">
    <source>
        <dbReference type="Pfam" id="PF13087"/>
    </source>
</evidence>
<feature type="domain" description="DNA2/NAM7 helicase helicase" evidence="23">
    <location>
        <begin position="867"/>
        <end position="959"/>
    </location>
</feature>
<feature type="compositionally biased region" description="Polar residues" evidence="20">
    <location>
        <begin position="46"/>
        <end position="55"/>
    </location>
</feature>
<keyword evidence="4" id="KW-0479">Metal-binding</keyword>
<evidence type="ECO:0000256" key="15">
    <source>
        <dbReference type="ARBA" id="ARBA00023277"/>
    </source>
</evidence>
<dbReference type="InterPro" id="IPR008928">
    <property type="entry name" value="6-hairpin_glycosidase_sf"/>
</dbReference>
<dbReference type="InterPro" id="IPR001701">
    <property type="entry name" value="Glyco_hydro_9"/>
</dbReference>
<evidence type="ECO:0000256" key="10">
    <source>
        <dbReference type="ARBA" id="ARBA00023001"/>
    </source>
</evidence>
<dbReference type="Proteomes" id="UP001168877">
    <property type="component" value="Unassembled WGS sequence"/>
</dbReference>
<dbReference type="FunFam" id="1.50.10.10:FF:000020">
    <property type="entry name" value="Endoglucanase"/>
    <property type="match status" value="1"/>
</dbReference>
<dbReference type="GO" id="GO:0046872">
    <property type="term" value="F:metal ion binding"/>
    <property type="evidence" value="ECO:0007669"/>
    <property type="project" value="UniProtKB-KW"/>
</dbReference>
<dbReference type="GO" id="GO:0004518">
    <property type="term" value="F:nuclease activity"/>
    <property type="evidence" value="ECO:0007669"/>
    <property type="project" value="UniProtKB-KW"/>
</dbReference>
<evidence type="ECO:0000256" key="7">
    <source>
        <dbReference type="ARBA" id="ARBA00022801"/>
    </source>
</evidence>
<evidence type="ECO:0000259" key="21">
    <source>
        <dbReference type="Pfam" id="PF00759"/>
    </source>
</evidence>
<keyword evidence="13" id="KW-0238">DNA-binding</keyword>
<keyword evidence="5" id="KW-0547">Nucleotide-binding</keyword>
<keyword evidence="12" id="KW-0411">Iron-sulfur</keyword>
<feature type="compositionally biased region" description="Polar residues" evidence="20">
    <location>
        <begin position="82"/>
        <end position="92"/>
    </location>
</feature>
<dbReference type="EMBL" id="JAUESC010000384">
    <property type="protein sequence ID" value="KAK0581018.1"/>
    <property type="molecule type" value="Genomic_DNA"/>
</dbReference>
<feature type="compositionally biased region" description="Low complexity" evidence="20">
    <location>
        <begin position="8"/>
        <end position="25"/>
    </location>
</feature>
<evidence type="ECO:0000256" key="11">
    <source>
        <dbReference type="ARBA" id="ARBA00023004"/>
    </source>
</evidence>
<keyword evidence="6" id="KW-0227">DNA damage</keyword>
<dbReference type="FunFam" id="3.40.50.300:FF:001170">
    <property type="entry name" value="DNA replication helicase Dna2"/>
    <property type="match status" value="1"/>
</dbReference>
<keyword evidence="14" id="KW-0234">DNA repair</keyword>
<evidence type="ECO:0000256" key="4">
    <source>
        <dbReference type="ARBA" id="ARBA00022723"/>
    </source>
</evidence>
<dbReference type="CDD" id="cd18041">
    <property type="entry name" value="DEXXQc_DNA2"/>
    <property type="match status" value="1"/>
</dbReference>
<keyword evidence="7 18" id="KW-0378">Hydrolase</keyword>
<dbReference type="GO" id="GO:0017116">
    <property type="term" value="F:single-stranded DNA helicase activity"/>
    <property type="evidence" value="ECO:0007669"/>
    <property type="project" value="InterPro"/>
</dbReference>
<keyword evidence="9" id="KW-0067">ATP-binding</keyword>
<proteinExistence type="inferred from homology"/>
<evidence type="ECO:0000256" key="6">
    <source>
        <dbReference type="ARBA" id="ARBA00022763"/>
    </source>
</evidence>
<dbReference type="GO" id="GO:0030245">
    <property type="term" value="P:cellulose catabolic process"/>
    <property type="evidence" value="ECO:0007669"/>
    <property type="project" value="UniProtKB-KW"/>
</dbReference>
<comment type="similarity">
    <text evidence="2 18 19">Belongs to the glycosyl hydrolase 9 (cellulase E) family.</text>
</comment>
<feature type="compositionally biased region" description="Basic and acidic residues" evidence="20">
    <location>
        <begin position="251"/>
        <end position="265"/>
    </location>
</feature>
<keyword evidence="8" id="KW-0347">Helicase</keyword>
<feature type="domain" description="DNA2/NAM7 helicase helicase" evidence="23">
    <location>
        <begin position="967"/>
        <end position="1035"/>
    </location>
</feature>
<feature type="domain" description="Glycoside hydrolase family 9" evidence="21">
    <location>
        <begin position="1322"/>
        <end position="1774"/>
    </location>
</feature>
<evidence type="ECO:0000256" key="2">
    <source>
        <dbReference type="ARBA" id="ARBA00007072"/>
    </source>
</evidence>
<organism evidence="25 26">
    <name type="scientific">Acer saccharum</name>
    <name type="common">Sugar maple</name>
    <dbReference type="NCBI Taxonomy" id="4024"/>
    <lineage>
        <taxon>Eukaryota</taxon>
        <taxon>Viridiplantae</taxon>
        <taxon>Streptophyta</taxon>
        <taxon>Embryophyta</taxon>
        <taxon>Tracheophyta</taxon>
        <taxon>Spermatophyta</taxon>
        <taxon>Magnoliopsida</taxon>
        <taxon>eudicotyledons</taxon>
        <taxon>Gunneridae</taxon>
        <taxon>Pentapetalae</taxon>
        <taxon>rosids</taxon>
        <taxon>malvids</taxon>
        <taxon>Sapindales</taxon>
        <taxon>Sapindaceae</taxon>
        <taxon>Hippocastanoideae</taxon>
        <taxon>Acereae</taxon>
        <taxon>Acer</taxon>
    </lineage>
</organism>
<dbReference type="Pfam" id="PF13087">
    <property type="entry name" value="AAA_12"/>
    <property type="match status" value="1"/>
</dbReference>
<dbReference type="EC" id="3.2.1.4" evidence="19"/>
<reference evidence="25" key="1">
    <citation type="journal article" date="2022" name="Plant J.">
        <title>Strategies of tolerance reflected in two North American maple genomes.</title>
        <authorList>
            <person name="McEvoy S.L."/>
            <person name="Sezen U.U."/>
            <person name="Trouern-Trend A."/>
            <person name="McMahon S.M."/>
            <person name="Schaberg P.G."/>
            <person name="Yang J."/>
            <person name="Wegrzyn J.L."/>
            <person name="Swenson N.G."/>
        </authorList>
    </citation>
    <scope>NUCLEOTIDE SEQUENCE</scope>
    <source>
        <strain evidence="25">NS2018</strain>
    </source>
</reference>
<keyword evidence="26" id="KW-1185">Reference proteome</keyword>
<dbReference type="InterPro" id="IPR047187">
    <property type="entry name" value="SF1_C_Upf1"/>
</dbReference>
<evidence type="ECO:0000313" key="26">
    <source>
        <dbReference type="Proteomes" id="UP001168877"/>
    </source>
</evidence>
<dbReference type="PANTHER" id="PTHR22298">
    <property type="entry name" value="ENDO-1,4-BETA-GLUCANASE"/>
    <property type="match status" value="1"/>
</dbReference>
<dbReference type="InterPro" id="IPR026851">
    <property type="entry name" value="Dna2/JHS1_DEXXQ-box"/>
</dbReference>
<evidence type="ECO:0000256" key="17">
    <source>
        <dbReference type="ARBA" id="ARBA00023326"/>
    </source>
</evidence>
<dbReference type="GO" id="GO:0003677">
    <property type="term" value="F:DNA binding"/>
    <property type="evidence" value="ECO:0007669"/>
    <property type="project" value="UniProtKB-KW"/>
</dbReference>
<evidence type="ECO:0000256" key="20">
    <source>
        <dbReference type="SAM" id="MobiDB-lite"/>
    </source>
</evidence>
<evidence type="ECO:0000256" key="1">
    <source>
        <dbReference type="ARBA" id="ARBA00000966"/>
    </source>
</evidence>
<keyword evidence="10 19" id="KW-0136">Cellulose degradation</keyword>
<dbReference type="GO" id="GO:0006281">
    <property type="term" value="P:DNA repair"/>
    <property type="evidence" value="ECO:0007669"/>
    <property type="project" value="UniProtKB-KW"/>
</dbReference>
<evidence type="ECO:0000256" key="9">
    <source>
        <dbReference type="ARBA" id="ARBA00022840"/>
    </source>
</evidence>
<comment type="catalytic activity">
    <reaction evidence="1 19">
        <text>Endohydrolysis of (1-&gt;4)-beta-D-glucosidic linkages in cellulose, lichenin and cereal beta-D-glucans.</text>
        <dbReference type="EC" id="3.2.1.4"/>
    </reaction>
</comment>
<dbReference type="InterPro" id="IPR014808">
    <property type="entry name" value="DNA_replication_fac_Dna2_N"/>
</dbReference>
<feature type="region of interest" description="Disordered" evidence="20">
    <location>
        <begin position="245"/>
        <end position="265"/>
    </location>
</feature>
<feature type="compositionally biased region" description="Low complexity" evidence="20">
    <location>
        <begin position="61"/>
        <end position="70"/>
    </location>
</feature>
<dbReference type="InterPro" id="IPR027417">
    <property type="entry name" value="P-loop_NTPase"/>
</dbReference>
<keyword evidence="16 18" id="KW-0326">Glycosidase</keyword>
<keyword evidence="15 18" id="KW-0119">Carbohydrate metabolism</keyword>
<evidence type="ECO:0000256" key="12">
    <source>
        <dbReference type="ARBA" id="ARBA00023014"/>
    </source>
</evidence>
<evidence type="ECO:0000256" key="5">
    <source>
        <dbReference type="ARBA" id="ARBA00022741"/>
    </source>
</evidence>
<dbReference type="GO" id="GO:0008810">
    <property type="term" value="F:cellulase activity"/>
    <property type="evidence" value="ECO:0007669"/>
    <property type="project" value="UniProtKB-EC"/>
</dbReference>